<feature type="domain" description="PH" evidence="2">
    <location>
        <begin position="153"/>
        <end position="253"/>
    </location>
</feature>
<sequence>MYAIEVPDGAKPGDPIKVRLPDGVTVVKITVPEGAGPGTTLEFELPSEEAGSTPREHHKRHDDEPAAVPARLHSEEKVRMNALDGDLTNAAPERIYVLTLPPGVVPGKPIVAEIMDGSGATVLVPVPRGARAGRELLFRVQGGLEDEAAPKLKVYRKGALKKISPKSNLAMTIWQTRWFELTDECLMYWDVSRPDGVEKKGTVPVGQLIGVRMHQTEKTRFDLLLANKRLFQLKAKNEEEREAWGKAMQKALVDAATAQAGGAPAAAQSMQSLQLSDVEQDDAAMSMREDAGEEVGNAQKEEEEEEEEEHAEEITTRSKSQFVNAAKETPGAAGDAAPVMAANPVIETGVYMSRVQRARMANAAKRQQD</sequence>
<reference evidence="3 4" key="1">
    <citation type="journal article" date="2024" name="Science">
        <title>Giant polyketide synthase enzymes in the biosynthesis of giant marine polyether toxins.</title>
        <authorList>
            <person name="Fallon T.R."/>
            <person name="Shende V.V."/>
            <person name="Wierzbicki I.H."/>
            <person name="Pendleton A.L."/>
            <person name="Watervoot N.F."/>
            <person name="Auber R.P."/>
            <person name="Gonzalez D.J."/>
            <person name="Wisecaver J.H."/>
            <person name="Moore B.S."/>
        </authorList>
    </citation>
    <scope>NUCLEOTIDE SEQUENCE [LARGE SCALE GENOMIC DNA]</scope>
    <source>
        <strain evidence="3 4">12B1</strain>
    </source>
</reference>
<accession>A0AB34ICK0</accession>
<feature type="compositionally biased region" description="Acidic residues" evidence="1">
    <location>
        <begin position="301"/>
        <end position="311"/>
    </location>
</feature>
<dbReference type="SMART" id="SM00233">
    <property type="entry name" value="PH"/>
    <property type="match status" value="1"/>
</dbReference>
<feature type="region of interest" description="Disordered" evidence="1">
    <location>
        <begin position="264"/>
        <end position="336"/>
    </location>
</feature>
<name>A0AB34ICK0_PRYPA</name>
<dbReference type="Gene3D" id="2.30.29.30">
    <property type="entry name" value="Pleckstrin-homology domain (PH domain)/Phosphotyrosine-binding domain (PTB)"/>
    <property type="match status" value="1"/>
</dbReference>
<comment type="caution">
    <text evidence="3">The sequence shown here is derived from an EMBL/GenBank/DDBJ whole genome shotgun (WGS) entry which is preliminary data.</text>
</comment>
<feature type="region of interest" description="Disordered" evidence="1">
    <location>
        <begin position="35"/>
        <end position="68"/>
    </location>
</feature>
<dbReference type="InterPro" id="IPR011993">
    <property type="entry name" value="PH-like_dom_sf"/>
</dbReference>
<evidence type="ECO:0000259" key="2">
    <source>
        <dbReference type="PROSITE" id="PS50003"/>
    </source>
</evidence>
<gene>
    <name evidence="3" type="ORF">AB1Y20_014617</name>
</gene>
<proteinExistence type="predicted"/>
<dbReference type="CDD" id="cd00821">
    <property type="entry name" value="PH"/>
    <property type="match status" value="1"/>
</dbReference>
<organism evidence="3 4">
    <name type="scientific">Prymnesium parvum</name>
    <name type="common">Toxic golden alga</name>
    <dbReference type="NCBI Taxonomy" id="97485"/>
    <lineage>
        <taxon>Eukaryota</taxon>
        <taxon>Haptista</taxon>
        <taxon>Haptophyta</taxon>
        <taxon>Prymnesiophyceae</taxon>
        <taxon>Prymnesiales</taxon>
        <taxon>Prymnesiaceae</taxon>
        <taxon>Prymnesium</taxon>
    </lineage>
</organism>
<dbReference type="PROSITE" id="PS50003">
    <property type="entry name" value="PH_DOMAIN"/>
    <property type="match status" value="1"/>
</dbReference>
<dbReference type="InterPro" id="IPR001849">
    <property type="entry name" value="PH_domain"/>
</dbReference>
<keyword evidence="4" id="KW-1185">Reference proteome</keyword>
<evidence type="ECO:0000313" key="4">
    <source>
        <dbReference type="Proteomes" id="UP001515480"/>
    </source>
</evidence>
<dbReference type="EMBL" id="JBGBPQ010000030">
    <property type="protein sequence ID" value="KAL1495977.1"/>
    <property type="molecule type" value="Genomic_DNA"/>
</dbReference>
<dbReference type="SUPFAM" id="SSF50729">
    <property type="entry name" value="PH domain-like"/>
    <property type="match status" value="1"/>
</dbReference>
<evidence type="ECO:0000256" key="1">
    <source>
        <dbReference type="SAM" id="MobiDB-lite"/>
    </source>
</evidence>
<dbReference type="AlphaFoldDB" id="A0AB34ICK0"/>
<dbReference type="Pfam" id="PF00169">
    <property type="entry name" value="PH"/>
    <property type="match status" value="1"/>
</dbReference>
<dbReference type="Proteomes" id="UP001515480">
    <property type="component" value="Unassembled WGS sequence"/>
</dbReference>
<protein>
    <recommendedName>
        <fullName evidence="2">PH domain-containing protein</fullName>
    </recommendedName>
</protein>
<evidence type="ECO:0000313" key="3">
    <source>
        <dbReference type="EMBL" id="KAL1495977.1"/>
    </source>
</evidence>